<sequence length="69" mass="7501">MLSGTDMTLDDLRRWEDSGAGWRVVHRGPEGITVSLVRCDGGEEVDRFVSDDPTIVAHVGGRTSSEQDA</sequence>
<dbReference type="Proteomes" id="UP000003558">
    <property type="component" value="Unassembled WGS sequence"/>
</dbReference>
<comment type="caution">
    <text evidence="1">The sequence shown here is derived from an EMBL/GenBank/DDBJ whole genome shotgun (WGS) entry which is preliminary data.</text>
</comment>
<dbReference type="AlphaFoldDB" id="F9VWA0"/>
<proteinExistence type="predicted"/>
<dbReference type="EMBL" id="BACI01000060">
    <property type="protein sequence ID" value="GAA12889.1"/>
    <property type="molecule type" value="Genomic_DNA"/>
</dbReference>
<organism evidence="1 2">
    <name type="scientific">Gordonia alkanivorans NBRC 16433</name>
    <dbReference type="NCBI Taxonomy" id="1027371"/>
    <lineage>
        <taxon>Bacteria</taxon>
        <taxon>Bacillati</taxon>
        <taxon>Actinomycetota</taxon>
        <taxon>Actinomycetes</taxon>
        <taxon>Mycobacteriales</taxon>
        <taxon>Gordoniaceae</taxon>
        <taxon>Gordonia</taxon>
    </lineage>
</organism>
<evidence type="ECO:0000313" key="1">
    <source>
        <dbReference type="EMBL" id="GAA12889.1"/>
    </source>
</evidence>
<protein>
    <submittedName>
        <fullName evidence="1">Uncharacterized protein</fullName>
    </submittedName>
</protein>
<dbReference type="eggNOG" id="ENOG5033K9A">
    <property type="taxonomic scope" value="Bacteria"/>
</dbReference>
<name>F9VWA0_9ACTN</name>
<dbReference type="STRING" id="1027371.GOALK_060_01220"/>
<gene>
    <name evidence="1" type="ORF">GOALK_060_01220</name>
</gene>
<evidence type="ECO:0000313" key="2">
    <source>
        <dbReference type="Proteomes" id="UP000003558"/>
    </source>
</evidence>
<reference evidence="1 2" key="1">
    <citation type="submission" date="2011-05" db="EMBL/GenBank/DDBJ databases">
        <title>Whole genome shotgun sequence of Gordonia alkanivorans NBRC 16433.</title>
        <authorList>
            <person name="Hosoyama A."/>
            <person name="Nakamura S."/>
            <person name="Takarada H."/>
            <person name="Tsuchikane K."/>
            <person name="Yamazaki S."/>
            <person name="Fujita N."/>
        </authorList>
    </citation>
    <scope>NUCLEOTIDE SEQUENCE [LARGE SCALE GENOMIC DNA]</scope>
    <source>
        <strain evidence="1 2">NBRC 16433</strain>
    </source>
</reference>
<accession>F9VWA0</accession>